<name>A0A9P4LIK4_9PLEO</name>
<accession>A0A9P4LIK4</accession>
<reference evidence="3" key="1">
    <citation type="journal article" date="2020" name="Stud. Mycol.">
        <title>101 Dothideomycetes genomes: a test case for predicting lifestyles and emergence of pathogens.</title>
        <authorList>
            <person name="Haridas S."/>
            <person name="Albert R."/>
            <person name="Binder M."/>
            <person name="Bloem J."/>
            <person name="Labutti K."/>
            <person name="Salamov A."/>
            <person name="Andreopoulos B."/>
            <person name="Baker S."/>
            <person name="Barry K."/>
            <person name="Bills G."/>
            <person name="Bluhm B."/>
            <person name="Cannon C."/>
            <person name="Castanera R."/>
            <person name="Culley D."/>
            <person name="Daum C."/>
            <person name="Ezra D."/>
            <person name="Gonzalez J."/>
            <person name="Henrissat B."/>
            <person name="Kuo A."/>
            <person name="Liang C."/>
            <person name="Lipzen A."/>
            <person name="Lutzoni F."/>
            <person name="Magnuson J."/>
            <person name="Mondo S."/>
            <person name="Nolan M."/>
            <person name="Ohm R."/>
            <person name="Pangilinan J."/>
            <person name="Park H.-J."/>
            <person name="Ramirez L."/>
            <person name="Alfaro M."/>
            <person name="Sun H."/>
            <person name="Tritt A."/>
            <person name="Yoshinaga Y."/>
            <person name="Zwiers L.-H."/>
            <person name="Turgeon B."/>
            <person name="Goodwin S."/>
            <person name="Spatafora J."/>
            <person name="Crous P."/>
            <person name="Grigoriev I."/>
        </authorList>
    </citation>
    <scope>NUCLEOTIDE SEQUENCE</scope>
    <source>
        <strain evidence="3">CBS 110217</strain>
    </source>
</reference>
<dbReference type="InterPro" id="IPR010730">
    <property type="entry name" value="HET"/>
</dbReference>
<protein>
    <submittedName>
        <fullName evidence="3">HET-domain-containing protein</fullName>
    </submittedName>
</protein>
<dbReference type="OrthoDB" id="20872at2759"/>
<keyword evidence="1" id="KW-0175">Coiled coil</keyword>
<gene>
    <name evidence="3" type="ORF">EK21DRAFT_102059</name>
</gene>
<dbReference type="PANTHER" id="PTHR10622">
    <property type="entry name" value="HET DOMAIN-CONTAINING PROTEIN"/>
    <property type="match status" value="1"/>
</dbReference>
<comment type="caution">
    <text evidence="3">The sequence shown here is derived from an EMBL/GenBank/DDBJ whole genome shotgun (WGS) entry which is preliminary data.</text>
</comment>
<evidence type="ECO:0000256" key="1">
    <source>
        <dbReference type="SAM" id="Coils"/>
    </source>
</evidence>
<dbReference type="PANTHER" id="PTHR10622:SF10">
    <property type="entry name" value="HET DOMAIN-CONTAINING PROTEIN"/>
    <property type="match status" value="1"/>
</dbReference>
<keyword evidence="4" id="KW-1185">Reference proteome</keyword>
<evidence type="ECO:0000259" key="2">
    <source>
        <dbReference type="Pfam" id="PF06985"/>
    </source>
</evidence>
<feature type="coiled-coil region" evidence="1">
    <location>
        <begin position="29"/>
        <end position="56"/>
    </location>
</feature>
<dbReference type="EMBL" id="ML978217">
    <property type="protein sequence ID" value="KAF2028096.1"/>
    <property type="molecule type" value="Genomic_DNA"/>
</dbReference>
<sequence length="226" mass="25930">MRLLHATTQEFHEFVGTDIPAYAILSHRWEDEEVTYQEVKNELQKAKKKKGFEKVQQCCTHALKEGLDYVWVDTCCIDKSSSAELSEAINSMYQWYRLSTVCYAFLSDDSRWWTRGWTLQELIAPQIVKFFGSGLRNWIRIGGKRSLLSAVADRTGIDREILRGADPKVCSVSMRMSWASGRETSRPEDMAYSLIGIFGVNMPLLYGEGTKAFVRLQVWSSRRCSS</sequence>
<evidence type="ECO:0000313" key="3">
    <source>
        <dbReference type="EMBL" id="KAF2028096.1"/>
    </source>
</evidence>
<proteinExistence type="predicted"/>
<dbReference type="AlphaFoldDB" id="A0A9P4LIK4"/>
<organism evidence="3 4">
    <name type="scientific">Setomelanomma holmii</name>
    <dbReference type="NCBI Taxonomy" id="210430"/>
    <lineage>
        <taxon>Eukaryota</taxon>
        <taxon>Fungi</taxon>
        <taxon>Dikarya</taxon>
        <taxon>Ascomycota</taxon>
        <taxon>Pezizomycotina</taxon>
        <taxon>Dothideomycetes</taxon>
        <taxon>Pleosporomycetidae</taxon>
        <taxon>Pleosporales</taxon>
        <taxon>Pleosporineae</taxon>
        <taxon>Phaeosphaeriaceae</taxon>
        <taxon>Setomelanomma</taxon>
    </lineage>
</organism>
<evidence type="ECO:0000313" key="4">
    <source>
        <dbReference type="Proteomes" id="UP000799777"/>
    </source>
</evidence>
<dbReference type="Pfam" id="PF06985">
    <property type="entry name" value="HET"/>
    <property type="match status" value="1"/>
</dbReference>
<dbReference type="Proteomes" id="UP000799777">
    <property type="component" value="Unassembled WGS sequence"/>
</dbReference>
<feature type="domain" description="Heterokaryon incompatibility" evidence="2">
    <location>
        <begin position="22"/>
        <end position="109"/>
    </location>
</feature>